<keyword evidence="2" id="KW-1185">Reference proteome</keyword>
<evidence type="ECO:0000313" key="2">
    <source>
        <dbReference type="Proteomes" id="UP001157502"/>
    </source>
</evidence>
<name>A0ACC2F2T3_DALPE</name>
<comment type="caution">
    <text evidence="1">The sequence shown here is derived from an EMBL/GenBank/DDBJ whole genome shotgun (WGS) entry which is preliminary data.</text>
</comment>
<dbReference type="EMBL" id="CM055763">
    <property type="protein sequence ID" value="KAJ7985669.1"/>
    <property type="molecule type" value="Genomic_DNA"/>
</dbReference>
<gene>
    <name evidence="1" type="ORF">DPEC_G00354460</name>
</gene>
<reference evidence="1" key="1">
    <citation type="submission" date="2021-05" db="EMBL/GenBank/DDBJ databases">
        <authorList>
            <person name="Pan Q."/>
            <person name="Jouanno E."/>
            <person name="Zahm M."/>
            <person name="Klopp C."/>
            <person name="Cabau C."/>
            <person name="Louis A."/>
            <person name="Berthelot C."/>
            <person name="Parey E."/>
            <person name="Roest Crollius H."/>
            <person name="Montfort J."/>
            <person name="Robinson-Rechavi M."/>
            <person name="Bouchez O."/>
            <person name="Lampietro C."/>
            <person name="Lopez Roques C."/>
            <person name="Donnadieu C."/>
            <person name="Postlethwait J."/>
            <person name="Bobe J."/>
            <person name="Dillon D."/>
            <person name="Chandos A."/>
            <person name="von Hippel F."/>
            <person name="Guiguen Y."/>
        </authorList>
    </citation>
    <scope>NUCLEOTIDE SEQUENCE</scope>
    <source>
        <strain evidence="1">YG-Jan2019</strain>
    </source>
</reference>
<protein>
    <submittedName>
        <fullName evidence="1">Uncharacterized protein</fullName>
    </submittedName>
</protein>
<organism evidence="1 2">
    <name type="scientific">Dallia pectoralis</name>
    <name type="common">Alaska blackfish</name>
    <dbReference type="NCBI Taxonomy" id="75939"/>
    <lineage>
        <taxon>Eukaryota</taxon>
        <taxon>Metazoa</taxon>
        <taxon>Chordata</taxon>
        <taxon>Craniata</taxon>
        <taxon>Vertebrata</taxon>
        <taxon>Euteleostomi</taxon>
        <taxon>Actinopterygii</taxon>
        <taxon>Neopterygii</taxon>
        <taxon>Teleostei</taxon>
        <taxon>Protacanthopterygii</taxon>
        <taxon>Esociformes</taxon>
        <taxon>Umbridae</taxon>
        <taxon>Dallia</taxon>
    </lineage>
</organism>
<dbReference type="Proteomes" id="UP001157502">
    <property type="component" value="Chromosome 36"/>
</dbReference>
<accession>A0ACC2F2T3</accession>
<evidence type="ECO:0000313" key="1">
    <source>
        <dbReference type="EMBL" id="KAJ7985669.1"/>
    </source>
</evidence>
<proteinExistence type="predicted"/>
<sequence length="294" mass="32790">MHSCISATMTSSIKTARVESFAEILEMDSEPQEDQSDEIGASDGEESEASTRGSDEEESSEERSDDGEKEAGDGEHAGDEEGDKEGTDGNKKAEEGIETDANAGWAEVMAKILLKKTPESKPCILLKNKQVDKRKEKERKAYLERKKQADTRRVREMMCREKPDIVKDRENERNLQRIATRGVVQLFNAVRMHQKTVDEKVKEAGGSERKKAKLLSSVSKKDFINVLRGTDGVSGVTNRTDRQTAGSKAEEKPSWSVLKDDYMMGASMKDWDKASDAEEDDPQARDVEDCSESD</sequence>